<evidence type="ECO:0000313" key="3">
    <source>
        <dbReference type="EMBL" id="HIS98530.1"/>
    </source>
</evidence>
<dbReference type="InterPro" id="IPR036653">
    <property type="entry name" value="CinA-like_C"/>
</dbReference>
<dbReference type="HAMAP" id="MF_00226_B">
    <property type="entry name" value="CinA_B"/>
    <property type="match status" value="1"/>
</dbReference>
<dbReference type="Gene3D" id="3.30.70.2860">
    <property type="match status" value="1"/>
</dbReference>
<feature type="domain" description="MoaB/Mog" evidence="2">
    <location>
        <begin position="4"/>
        <end position="171"/>
    </location>
</feature>
<dbReference type="SUPFAM" id="SSF142433">
    <property type="entry name" value="CinA-like"/>
    <property type="match status" value="1"/>
</dbReference>
<dbReference type="Pfam" id="PF18146">
    <property type="entry name" value="CinA_KH"/>
    <property type="match status" value="1"/>
</dbReference>
<dbReference type="Pfam" id="PF02464">
    <property type="entry name" value="CinA"/>
    <property type="match status" value="1"/>
</dbReference>
<dbReference type="InterPro" id="IPR008136">
    <property type="entry name" value="CinA_C"/>
</dbReference>
<reference evidence="3" key="2">
    <citation type="journal article" date="2021" name="PeerJ">
        <title>Extensive microbial diversity within the chicken gut microbiome revealed by metagenomics and culture.</title>
        <authorList>
            <person name="Gilroy R."/>
            <person name="Ravi A."/>
            <person name="Getino M."/>
            <person name="Pursley I."/>
            <person name="Horton D.L."/>
            <person name="Alikhan N.F."/>
            <person name="Baker D."/>
            <person name="Gharbi K."/>
            <person name="Hall N."/>
            <person name="Watson M."/>
            <person name="Adriaenssens E.M."/>
            <person name="Foster-Nyarko E."/>
            <person name="Jarju S."/>
            <person name="Secka A."/>
            <person name="Antonio M."/>
            <person name="Oren A."/>
            <person name="Chaudhuri R.R."/>
            <person name="La Ragione R."/>
            <person name="Hildebrand F."/>
            <person name="Pallen M.J."/>
        </authorList>
    </citation>
    <scope>NUCLEOTIDE SEQUENCE</scope>
    <source>
        <strain evidence="3">ChiHecec3B27-6122</strain>
    </source>
</reference>
<evidence type="ECO:0000259" key="2">
    <source>
        <dbReference type="SMART" id="SM00852"/>
    </source>
</evidence>
<dbReference type="InterPro" id="IPR008135">
    <property type="entry name" value="Competence-induced_CinA"/>
</dbReference>
<dbReference type="Proteomes" id="UP000886876">
    <property type="component" value="Unassembled WGS sequence"/>
</dbReference>
<dbReference type="EMBL" id="DVJS01000273">
    <property type="protein sequence ID" value="HIS98530.1"/>
    <property type="molecule type" value="Genomic_DNA"/>
</dbReference>
<accession>A0A9D1K9D5</accession>
<name>A0A9D1K9D5_9FIRM</name>
<dbReference type="NCBIfam" id="TIGR00200">
    <property type="entry name" value="cinA_nterm"/>
    <property type="match status" value="1"/>
</dbReference>
<dbReference type="InterPro" id="IPR001453">
    <property type="entry name" value="MoaB/Mog_dom"/>
</dbReference>
<dbReference type="Gene3D" id="3.40.980.10">
    <property type="entry name" value="MoaB/Mog-like domain"/>
    <property type="match status" value="1"/>
</dbReference>
<dbReference type="PANTHER" id="PTHR13939:SF0">
    <property type="entry name" value="NMN AMIDOHYDROLASE-LIKE PROTEIN YFAY"/>
    <property type="match status" value="1"/>
</dbReference>
<dbReference type="CDD" id="cd00885">
    <property type="entry name" value="cinA"/>
    <property type="match status" value="1"/>
</dbReference>
<gene>
    <name evidence="1" type="primary">cinA</name>
    <name evidence="3" type="ORF">IAD42_11195</name>
</gene>
<protein>
    <recommendedName>
        <fullName evidence="1">Putative competence-damage inducible protein</fullName>
    </recommendedName>
</protein>
<dbReference type="SUPFAM" id="SSF53218">
    <property type="entry name" value="Molybdenum cofactor biosynthesis proteins"/>
    <property type="match status" value="1"/>
</dbReference>
<organism evidence="3 4">
    <name type="scientific">Candidatus Scatomorpha pullistercoris</name>
    <dbReference type="NCBI Taxonomy" id="2840929"/>
    <lineage>
        <taxon>Bacteria</taxon>
        <taxon>Bacillati</taxon>
        <taxon>Bacillota</taxon>
        <taxon>Clostridia</taxon>
        <taxon>Eubacteriales</taxon>
        <taxon>Candidatus Scatomorpha</taxon>
    </lineage>
</organism>
<evidence type="ECO:0000256" key="1">
    <source>
        <dbReference type="HAMAP-Rule" id="MF_00226"/>
    </source>
</evidence>
<proteinExistence type="inferred from homology"/>
<reference evidence="3" key="1">
    <citation type="submission" date="2020-10" db="EMBL/GenBank/DDBJ databases">
        <authorList>
            <person name="Gilroy R."/>
        </authorList>
    </citation>
    <scope>NUCLEOTIDE SEQUENCE</scope>
    <source>
        <strain evidence="3">ChiHecec3B27-6122</strain>
    </source>
</reference>
<sequence length="421" mass="46172">MKAEIISVGTELLLGSTINTDAADVAVLLSEYGIDVYWQTVVGDNPGRLMDAVRRARDRADLIITTGGLGPTCDDLTKSALAEAFGMKLELDRGEEAWLRDIWKKRGNRELTPNNLQQVWLPEGSTALRNDWGTAPGCYFERDGVRVIMLPGPPRELRPLLEHRVRPILAELSNAVIASHNIHFFGIGESEMEYRLRDYMQELNNPTLAPYAKTGECLVRVTAKAETLERAEEMMAPVIERVKGIFGDLVYAVDGLNLAEHTVKLLIEKGVTIAAAESCTGGELEKRITDIPGASATLKGGVVVYTNEAKHLLLGIPMETIEGYGAVSFEVAAELAERVRRKLGADLGVGVTGLAGPDGDGVHEVGTVFLSLSDGKRTWVREKHLTNRDRATVRLQACQNVFDMVRRYLAGLPVEQERADI</sequence>
<dbReference type="PIRSF" id="PIRSF006728">
    <property type="entry name" value="CinA"/>
    <property type="match status" value="1"/>
</dbReference>
<dbReference type="InterPro" id="IPR041424">
    <property type="entry name" value="CinA_KH"/>
</dbReference>
<dbReference type="NCBIfam" id="NF001813">
    <property type="entry name" value="PRK00549.1"/>
    <property type="match status" value="1"/>
</dbReference>
<dbReference type="Gene3D" id="3.90.950.20">
    <property type="entry name" value="CinA-like"/>
    <property type="match status" value="1"/>
</dbReference>
<comment type="caution">
    <text evidence="3">The sequence shown here is derived from an EMBL/GenBank/DDBJ whole genome shotgun (WGS) entry which is preliminary data.</text>
</comment>
<dbReference type="Pfam" id="PF00994">
    <property type="entry name" value="MoCF_biosynth"/>
    <property type="match status" value="1"/>
</dbReference>
<dbReference type="NCBIfam" id="TIGR00199">
    <property type="entry name" value="PncC_domain"/>
    <property type="match status" value="1"/>
</dbReference>
<dbReference type="SMART" id="SM00852">
    <property type="entry name" value="MoCF_biosynth"/>
    <property type="match status" value="1"/>
</dbReference>
<comment type="similarity">
    <text evidence="1">Belongs to the CinA family.</text>
</comment>
<evidence type="ECO:0000313" key="4">
    <source>
        <dbReference type="Proteomes" id="UP000886876"/>
    </source>
</evidence>
<dbReference type="PANTHER" id="PTHR13939">
    <property type="entry name" value="NICOTINAMIDE-NUCLEOTIDE AMIDOHYDROLASE PNCC"/>
    <property type="match status" value="1"/>
</dbReference>
<dbReference type="InterPro" id="IPR036425">
    <property type="entry name" value="MoaB/Mog-like_dom_sf"/>
</dbReference>
<dbReference type="InterPro" id="IPR050101">
    <property type="entry name" value="CinA"/>
</dbReference>
<dbReference type="AlphaFoldDB" id="A0A9D1K9D5"/>